<gene>
    <name evidence="2" type="ORF">LACBIDRAFT_327687</name>
</gene>
<dbReference type="AlphaFoldDB" id="B0DCI7"/>
<reference evidence="2 3" key="1">
    <citation type="journal article" date="2008" name="Nature">
        <title>The genome of Laccaria bicolor provides insights into mycorrhizal symbiosis.</title>
        <authorList>
            <person name="Martin F."/>
            <person name="Aerts A."/>
            <person name="Ahren D."/>
            <person name="Brun A."/>
            <person name="Danchin E.G.J."/>
            <person name="Duchaussoy F."/>
            <person name="Gibon J."/>
            <person name="Kohler A."/>
            <person name="Lindquist E."/>
            <person name="Pereda V."/>
            <person name="Salamov A."/>
            <person name="Shapiro H.J."/>
            <person name="Wuyts J."/>
            <person name="Blaudez D."/>
            <person name="Buee M."/>
            <person name="Brokstein P."/>
            <person name="Canbaeck B."/>
            <person name="Cohen D."/>
            <person name="Courty P.E."/>
            <person name="Coutinho P.M."/>
            <person name="Delaruelle C."/>
            <person name="Detter J.C."/>
            <person name="Deveau A."/>
            <person name="DiFazio S."/>
            <person name="Duplessis S."/>
            <person name="Fraissinet-Tachet L."/>
            <person name="Lucic E."/>
            <person name="Frey-Klett P."/>
            <person name="Fourrey C."/>
            <person name="Feussner I."/>
            <person name="Gay G."/>
            <person name="Grimwood J."/>
            <person name="Hoegger P.J."/>
            <person name="Jain P."/>
            <person name="Kilaru S."/>
            <person name="Labbe J."/>
            <person name="Lin Y.C."/>
            <person name="Legue V."/>
            <person name="Le Tacon F."/>
            <person name="Marmeisse R."/>
            <person name="Melayah D."/>
            <person name="Montanini B."/>
            <person name="Muratet M."/>
            <person name="Nehls U."/>
            <person name="Niculita-Hirzel H."/>
            <person name="Oudot-Le Secq M.P."/>
            <person name="Peter M."/>
            <person name="Quesneville H."/>
            <person name="Rajashekar B."/>
            <person name="Reich M."/>
            <person name="Rouhier N."/>
            <person name="Schmutz J."/>
            <person name="Yin T."/>
            <person name="Chalot M."/>
            <person name="Henrissat B."/>
            <person name="Kuees U."/>
            <person name="Lucas S."/>
            <person name="Van de Peer Y."/>
            <person name="Podila G.K."/>
            <person name="Polle A."/>
            <person name="Pukkila P.J."/>
            <person name="Richardson P.M."/>
            <person name="Rouze P."/>
            <person name="Sanders I.R."/>
            <person name="Stajich J.E."/>
            <person name="Tunlid A."/>
            <person name="Tuskan G."/>
            <person name="Grigoriev I.V."/>
        </authorList>
    </citation>
    <scope>NUCLEOTIDE SEQUENCE [LARGE SCALE GENOMIC DNA]</scope>
    <source>
        <strain evidence="3">S238N-H82 / ATCC MYA-4686</strain>
    </source>
</reference>
<dbReference type="HOGENOM" id="CLU_520804_0_0_1"/>
<dbReference type="Pfam" id="PF22893">
    <property type="entry name" value="ULD_2"/>
    <property type="match status" value="1"/>
</dbReference>
<dbReference type="RefSeq" id="XP_001881695.1">
    <property type="nucleotide sequence ID" value="XM_001881660.1"/>
</dbReference>
<keyword evidence="3" id="KW-1185">Reference proteome</keyword>
<evidence type="ECO:0000313" key="3">
    <source>
        <dbReference type="Proteomes" id="UP000001194"/>
    </source>
</evidence>
<evidence type="ECO:0000313" key="2">
    <source>
        <dbReference type="EMBL" id="EDR07906.1"/>
    </source>
</evidence>
<feature type="domain" description="Ubiquitin-like" evidence="1">
    <location>
        <begin position="289"/>
        <end position="370"/>
    </location>
</feature>
<accession>B0DCI7</accession>
<name>B0DCI7_LACBS</name>
<evidence type="ECO:0000259" key="1">
    <source>
        <dbReference type="Pfam" id="PF22893"/>
    </source>
</evidence>
<proteinExistence type="predicted"/>
<organism evidence="3">
    <name type="scientific">Laccaria bicolor (strain S238N-H82 / ATCC MYA-4686)</name>
    <name type="common">Bicoloured deceiver</name>
    <name type="synonym">Laccaria laccata var. bicolor</name>
    <dbReference type="NCBI Taxonomy" id="486041"/>
    <lineage>
        <taxon>Eukaryota</taxon>
        <taxon>Fungi</taxon>
        <taxon>Dikarya</taxon>
        <taxon>Basidiomycota</taxon>
        <taxon>Agaricomycotina</taxon>
        <taxon>Agaricomycetes</taxon>
        <taxon>Agaricomycetidae</taxon>
        <taxon>Agaricales</taxon>
        <taxon>Agaricineae</taxon>
        <taxon>Hydnangiaceae</taxon>
        <taxon>Laccaria</taxon>
    </lineage>
</organism>
<dbReference type="GeneID" id="6077168"/>
<dbReference type="KEGG" id="lbc:LACBIDRAFT_327687"/>
<dbReference type="PANTHER" id="PTHR38886">
    <property type="entry name" value="SESA DOMAIN-CONTAINING PROTEIN"/>
    <property type="match status" value="1"/>
</dbReference>
<dbReference type="EMBL" id="DS547103">
    <property type="protein sequence ID" value="EDR07906.1"/>
    <property type="molecule type" value="Genomic_DNA"/>
</dbReference>
<dbReference type="PANTHER" id="PTHR38886:SF1">
    <property type="entry name" value="NACHT-NTPASE AND P-LOOP NTPASES N-TERMINAL DOMAIN-CONTAINING PROTEIN"/>
    <property type="match status" value="1"/>
</dbReference>
<dbReference type="InParanoid" id="B0DCI7"/>
<protein>
    <submittedName>
        <fullName evidence="2">Predicted protein</fullName>
    </submittedName>
</protein>
<dbReference type="Proteomes" id="UP000001194">
    <property type="component" value="Unassembled WGS sequence"/>
</dbReference>
<dbReference type="InterPro" id="IPR054464">
    <property type="entry name" value="ULD_fung"/>
</dbReference>
<dbReference type="OrthoDB" id="3271094at2759"/>
<sequence length="539" mass="60559">MSKTKRLSKTRRSGTCFGYSRVGMACSALTFLHSPSYLSMSGTNFFAGAHGFVASNNTMNAANTINIHHIYGNTTCRNFCSGPCLEPRGRAQHLKPPDGAAVPTSIEAIPFRPSAFGDIVTAARLALMIHESLGDSRGAPHELNCFVDELRSFADALLSLSEIVREIELQPLGPVTMNIIYEAATCLDFVKKVRDGIEPYETAFAAGRGSFRKVWYKVCWGVFRPKEITILRKKLSQRTQKIAIWVGVLGIFLTSNYRKTVAAIETRTNELLMVHKNIAPSISYGVGNTAILTDAFGKPIPLAMDFYCSPEALHNFLMFYFKEKIGLESVERHEYSISTEDGKTIMKSDSAAWRSIVKEGAVLVMSILIRIQLESGSAKDQRNTCPRCFRTDVGVMRDQGWLEWVEYVHASKMPPKNQSIVDFRNLRVIPVRQVEEEVCELVDLTLTMLLTMCLAFLFPVFKKWFKYSMEVCELVDLTLTMLLTMCLAFLFPEVCELLDLTLTMLLTMCLAFLFPDDWDKGVRAVSFSCILKMLPKFES</sequence>